<organism evidence="5 6">
    <name type="scientific">Telmatocola sphagniphila</name>
    <dbReference type="NCBI Taxonomy" id="1123043"/>
    <lineage>
        <taxon>Bacteria</taxon>
        <taxon>Pseudomonadati</taxon>
        <taxon>Planctomycetota</taxon>
        <taxon>Planctomycetia</taxon>
        <taxon>Gemmatales</taxon>
        <taxon>Gemmataceae</taxon>
    </lineage>
</organism>
<dbReference type="GO" id="GO:0006979">
    <property type="term" value="P:response to oxidative stress"/>
    <property type="evidence" value="ECO:0007669"/>
    <property type="project" value="InterPro"/>
</dbReference>
<dbReference type="AlphaFoldDB" id="A0A8E6B3L1"/>
<reference evidence="5" key="1">
    <citation type="submission" date="2021-05" db="EMBL/GenBank/DDBJ databases">
        <title>Complete genome sequence of the cellulolytic planctomycete Telmatocola sphagniphila SP2T and characterization of the first cellulase from planctomycetes.</title>
        <authorList>
            <person name="Rakitin A.L."/>
            <person name="Beletsky A.V."/>
            <person name="Naumoff D.G."/>
            <person name="Kulichevskaya I.S."/>
            <person name="Mardanov A.V."/>
            <person name="Ravin N.V."/>
            <person name="Dedysh S.N."/>
        </authorList>
    </citation>
    <scope>NUCLEOTIDE SEQUENCE</scope>
    <source>
        <strain evidence="5">SP2T</strain>
    </source>
</reference>
<keyword evidence="2" id="KW-0964">Secreted</keyword>
<feature type="compositionally biased region" description="Gly residues" evidence="4">
    <location>
        <begin position="698"/>
        <end position="707"/>
    </location>
</feature>
<dbReference type="PANTHER" id="PTHR11475">
    <property type="entry name" value="OXIDASE/PEROXIDASE"/>
    <property type="match status" value="1"/>
</dbReference>
<dbReference type="GO" id="GO:0020037">
    <property type="term" value="F:heme binding"/>
    <property type="evidence" value="ECO:0007669"/>
    <property type="project" value="InterPro"/>
</dbReference>
<dbReference type="EMBL" id="CP074694">
    <property type="protein sequence ID" value="QVL31318.1"/>
    <property type="molecule type" value="Genomic_DNA"/>
</dbReference>
<dbReference type="GO" id="GO:0005576">
    <property type="term" value="C:extracellular region"/>
    <property type="evidence" value="ECO:0007669"/>
    <property type="project" value="UniProtKB-SubCell"/>
</dbReference>
<proteinExistence type="predicted"/>
<keyword evidence="5" id="KW-0575">Peroxidase</keyword>
<evidence type="ECO:0000256" key="1">
    <source>
        <dbReference type="ARBA" id="ARBA00004613"/>
    </source>
</evidence>
<keyword evidence="6" id="KW-1185">Reference proteome</keyword>
<evidence type="ECO:0000313" key="5">
    <source>
        <dbReference type="EMBL" id="QVL31318.1"/>
    </source>
</evidence>
<feature type="region of interest" description="Disordered" evidence="4">
    <location>
        <begin position="690"/>
        <end position="728"/>
    </location>
</feature>
<keyword evidence="5" id="KW-0560">Oxidoreductase</keyword>
<gene>
    <name evidence="5" type="ORF">KIH39_21095</name>
</gene>
<keyword evidence="3" id="KW-0325">Glycoprotein</keyword>
<feature type="compositionally biased region" description="Low complexity" evidence="4">
    <location>
        <begin position="708"/>
        <end position="728"/>
    </location>
</feature>
<evidence type="ECO:0000256" key="4">
    <source>
        <dbReference type="SAM" id="MobiDB-lite"/>
    </source>
</evidence>
<dbReference type="Gene3D" id="2.60.40.10">
    <property type="entry name" value="Immunoglobulins"/>
    <property type="match status" value="1"/>
</dbReference>
<accession>A0A8E6B3L1</accession>
<sequence length="789" mass="83359">MNLSHVILGRSNRKKAARPIRKSKTILKFETLEDRLQPSVSVFRPITEVGNNVANPTWGVAGTDLIRLTAAAYSNGINSPSLPQDQSARAISDILNSQADPNNTALDSQTVNQQSLSDFVYSFGQFMDHDMDLTLDNGASDPIAVPVGDPIGGSTDASLAFNLSNVDPATGTSTKNPAQDITSITAYLDLSQIYGSDLATDNALRTFSGGQMKTSTGGLPPLDNLTYFTATQLAQINASVGGMANDGPLPESDLYVTGDTRGNENVELTVLQTLFLDNHNKIASELQKMNPTWSDEQIFQEARKLNIAEYQAIVYNEWIPDVLGANALPAYKGYNPSVNPSISNEFSTVAFRFGHSLLSGNVERQGNDGQAVADSVPLSEDFFDSSILNGEGQASTTDPVTGLATTDIGAVLKGDADGDAQAEDPQVINEVRDLLFNEVIPGVGGGQDLIALDIQRGRVNGIGSYNQVREGLGLPAVTSFAQITSNVTVQQELQQAYGNVNNIDAFEGGLAEDPVPGSDVGPLFQKIMVNQFERLRDGDRFFYLNETFTPQEFQIFEQGNTLSKVIENNTDITNLQSDVFIFQASISGTVHGSSPNHAGVPGITVQLEDTSGDILATTKTGPGGHYSFNQLSGPAADPSNASGVSGTGYYQIVLSLPTGVKQVTQSPAAVLISVSGTNITSVDFGINIPAPPPPPPAGHGGPMGQSGPGMLPNILQSPPASTSVTNASSSSITSAAPVVKSNLSTPLDFNSLMQGTRVSNSILEQKSEMRVYKSTQVSNLASGLFVTGL</sequence>
<dbReference type="RefSeq" id="WP_213495199.1">
    <property type="nucleotide sequence ID" value="NZ_CP074694.1"/>
</dbReference>
<dbReference type="KEGG" id="tsph:KIH39_21095"/>
<dbReference type="InterPro" id="IPR037120">
    <property type="entry name" value="Haem_peroxidase_sf_animal"/>
</dbReference>
<protein>
    <submittedName>
        <fullName evidence="5">Peroxidase</fullName>
    </submittedName>
</protein>
<dbReference type="Proteomes" id="UP000676194">
    <property type="component" value="Chromosome"/>
</dbReference>
<name>A0A8E6B3L1_9BACT</name>
<dbReference type="PROSITE" id="PS50292">
    <property type="entry name" value="PEROXIDASE_3"/>
    <property type="match status" value="1"/>
</dbReference>
<comment type="subcellular location">
    <subcellularLocation>
        <location evidence="1">Secreted</location>
    </subcellularLocation>
</comment>
<dbReference type="PANTHER" id="PTHR11475:SF4">
    <property type="entry name" value="CHORION PEROXIDASE"/>
    <property type="match status" value="1"/>
</dbReference>
<dbReference type="InterPro" id="IPR013783">
    <property type="entry name" value="Ig-like_fold"/>
</dbReference>
<dbReference type="GO" id="GO:0004601">
    <property type="term" value="F:peroxidase activity"/>
    <property type="evidence" value="ECO:0007669"/>
    <property type="project" value="UniProtKB-KW"/>
</dbReference>
<dbReference type="SUPFAM" id="SSF48113">
    <property type="entry name" value="Heme-dependent peroxidases"/>
    <property type="match status" value="1"/>
</dbReference>
<dbReference type="SUPFAM" id="SSF49478">
    <property type="entry name" value="Cna protein B-type domain"/>
    <property type="match status" value="1"/>
</dbReference>
<evidence type="ECO:0000256" key="3">
    <source>
        <dbReference type="ARBA" id="ARBA00023180"/>
    </source>
</evidence>
<dbReference type="InterPro" id="IPR019791">
    <property type="entry name" value="Haem_peroxidase_animal"/>
</dbReference>
<dbReference type="PRINTS" id="PR00457">
    <property type="entry name" value="ANPEROXIDASE"/>
</dbReference>
<dbReference type="Gene3D" id="1.10.640.10">
    <property type="entry name" value="Haem peroxidase domain superfamily, animal type"/>
    <property type="match status" value="1"/>
</dbReference>
<dbReference type="InterPro" id="IPR010255">
    <property type="entry name" value="Haem_peroxidase_sf"/>
</dbReference>
<evidence type="ECO:0000313" key="6">
    <source>
        <dbReference type="Proteomes" id="UP000676194"/>
    </source>
</evidence>
<evidence type="ECO:0000256" key="2">
    <source>
        <dbReference type="ARBA" id="ARBA00022525"/>
    </source>
</evidence>
<dbReference type="Pfam" id="PF03098">
    <property type="entry name" value="An_peroxidase"/>
    <property type="match status" value="1"/>
</dbReference>